<dbReference type="GO" id="GO:0000981">
    <property type="term" value="F:DNA-binding transcription factor activity, RNA polymerase II-specific"/>
    <property type="evidence" value="ECO:0007669"/>
    <property type="project" value="TreeGrafter"/>
</dbReference>
<evidence type="ECO:0000256" key="3">
    <source>
        <dbReference type="ARBA" id="ARBA00023163"/>
    </source>
</evidence>
<evidence type="ECO:0000256" key="2">
    <source>
        <dbReference type="ARBA" id="ARBA00023015"/>
    </source>
</evidence>
<dbReference type="Proteomes" id="UP000663850">
    <property type="component" value="Unassembled WGS sequence"/>
</dbReference>
<proteinExistence type="predicted"/>
<dbReference type="AlphaFoldDB" id="A0A8H2XDU6"/>
<feature type="compositionally biased region" description="Polar residues" evidence="5">
    <location>
        <begin position="140"/>
        <end position="155"/>
    </location>
</feature>
<keyword evidence="3" id="KW-0804">Transcription</keyword>
<evidence type="ECO:0000313" key="7">
    <source>
        <dbReference type="EMBL" id="CAE6420304.1"/>
    </source>
</evidence>
<evidence type="ECO:0000256" key="1">
    <source>
        <dbReference type="ARBA" id="ARBA00004123"/>
    </source>
</evidence>
<name>A0A8H2XDU6_9AGAM</name>
<feature type="compositionally biased region" description="Acidic residues" evidence="5">
    <location>
        <begin position="434"/>
        <end position="443"/>
    </location>
</feature>
<dbReference type="Pfam" id="PF00010">
    <property type="entry name" value="HLH"/>
    <property type="match status" value="1"/>
</dbReference>
<keyword evidence="4" id="KW-0539">Nucleus</keyword>
<dbReference type="GO" id="GO:0000978">
    <property type="term" value="F:RNA polymerase II cis-regulatory region sequence-specific DNA binding"/>
    <property type="evidence" value="ECO:0007669"/>
    <property type="project" value="TreeGrafter"/>
</dbReference>
<organism evidence="7 8">
    <name type="scientific">Rhizoctonia solani</name>
    <dbReference type="NCBI Taxonomy" id="456999"/>
    <lineage>
        <taxon>Eukaryota</taxon>
        <taxon>Fungi</taxon>
        <taxon>Dikarya</taxon>
        <taxon>Basidiomycota</taxon>
        <taxon>Agaricomycotina</taxon>
        <taxon>Agaricomycetes</taxon>
        <taxon>Cantharellales</taxon>
        <taxon>Ceratobasidiaceae</taxon>
        <taxon>Rhizoctonia</taxon>
    </lineage>
</organism>
<evidence type="ECO:0000259" key="6">
    <source>
        <dbReference type="PROSITE" id="PS50888"/>
    </source>
</evidence>
<gene>
    <name evidence="7" type="ORF">RDB_LOCUS9207</name>
</gene>
<dbReference type="SUPFAM" id="SSF47459">
    <property type="entry name" value="HLH, helix-loop-helix DNA-binding domain"/>
    <property type="match status" value="1"/>
</dbReference>
<feature type="region of interest" description="Disordered" evidence="5">
    <location>
        <begin position="59"/>
        <end position="116"/>
    </location>
</feature>
<reference evidence="7" key="1">
    <citation type="submission" date="2021-01" db="EMBL/GenBank/DDBJ databases">
        <authorList>
            <person name="Kaushik A."/>
        </authorList>
    </citation>
    <scope>NUCLEOTIDE SEQUENCE</scope>
    <source>
        <strain evidence="7">Type strain: AG8-Rh-89/</strain>
    </source>
</reference>
<dbReference type="EMBL" id="CAJMWZ010000501">
    <property type="protein sequence ID" value="CAE6420304.1"/>
    <property type="molecule type" value="Genomic_DNA"/>
</dbReference>
<comment type="caution">
    <text evidence="7">The sequence shown here is derived from an EMBL/GenBank/DDBJ whole genome shotgun (WGS) entry which is preliminary data.</text>
</comment>
<protein>
    <recommendedName>
        <fullName evidence="6">BHLH domain-containing protein</fullName>
    </recommendedName>
</protein>
<dbReference type="CDD" id="cd11387">
    <property type="entry name" value="bHLHzip_USF_MITF"/>
    <property type="match status" value="1"/>
</dbReference>
<dbReference type="Gene3D" id="4.10.280.10">
    <property type="entry name" value="Helix-loop-helix DNA-binding domain"/>
    <property type="match status" value="1"/>
</dbReference>
<sequence length="486" mass="52146">MLALPVPPRRRSAYDPSMYFAHNNFGSPFDAFNRLKYDNHSNVDFTDTLATMISESDARNAANGTPHPPFHAGQPQPNPFDPHQFPHASSGHPILSPTGSAFSPTHGFPASAPTTSHPSFFDGADYAFLRGGTDRADTPSLASPTTADSPFSTTAPPLATAPSKRASRSAASRSRSRGPAAASTSRSRRKRPSISSPSPPPVASTIPSQNAWYIPTHGSHNDASFGFASSLAIGASPKSLGAKVSMAEDLAVKQAQLLSEKRRRRRESHNAVERRRRDNINEKISELSTLIPECLLSEAPVAAGKDDLLGAVDEEGAREGPKANKGMILRKSVDYIKYLQQLVRAQASRNRELESQLSHYRGPTAGSDAPDPATLLPLLTGHSPTSVDLSDLVPIEDEDMIMSPSTAGPQLNSELSNQIIATLENRSEMAETPSGDEDEEEEDERGRGVMRASRFGRGISASLAKSERVDEVDESALSDGSGKMED</sequence>
<feature type="region of interest" description="Disordered" evidence="5">
    <location>
        <begin position="425"/>
        <end position="486"/>
    </location>
</feature>
<evidence type="ECO:0000256" key="4">
    <source>
        <dbReference type="ARBA" id="ARBA00023242"/>
    </source>
</evidence>
<feature type="region of interest" description="Disordered" evidence="5">
    <location>
        <begin position="131"/>
        <end position="208"/>
    </location>
</feature>
<dbReference type="PROSITE" id="PS50888">
    <property type="entry name" value="BHLH"/>
    <property type="match status" value="1"/>
</dbReference>
<dbReference type="InterPro" id="IPR011598">
    <property type="entry name" value="bHLH_dom"/>
</dbReference>
<dbReference type="GO" id="GO:0046983">
    <property type="term" value="F:protein dimerization activity"/>
    <property type="evidence" value="ECO:0007669"/>
    <property type="project" value="InterPro"/>
</dbReference>
<evidence type="ECO:0000256" key="5">
    <source>
        <dbReference type="SAM" id="MobiDB-lite"/>
    </source>
</evidence>
<keyword evidence="2" id="KW-0805">Transcription regulation</keyword>
<dbReference type="InterPro" id="IPR051732">
    <property type="entry name" value="USF"/>
</dbReference>
<feature type="domain" description="BHLH" evidence="6">
    <location>
        <begin position="264"/>
        <end position="339"/>
    </location>
</feature>
<comment type="subcellular location">
    <subcellularLocation>
        <location evidence="1">Nucleus</location>
    </subcellularLocation>
</comment>
<feature type="compositionally biased region" description="Low complexity" evidence="5">
    <location>
        <begin position="160"/>
        <end position="185"/>
    </location>
</feature>
<evidence type="ECO:0000313" key="8">
    <source>
        <dbReference type="Proteomes" id="UP000663850"/>
    </source>
</evidence>
<dbReference type="PANTHER" id="PTHR46117:SF3">
    <property type="entry name" value="FI24210P1"/>
    <property type="match status" value="1"/>
</dbReference>
<accession>A0A8H2XDU6</accession>
<dbReference type="InterPro" id="IPR036638">
    <property type="entry name" value="HLH_DNA-bd_sf"/>
</dbReference>
<dbReference type="PANTHER" id="PTHR46117">
    <property type="entry name" value="FI24210P1"/>
    <property type="match status" value="1"/>
</dbReference>
<dbReference type="GO" id="GO:0005634">
    <property type="term" value="C:nucleus"/>
    <property type="evidence" value="ECO:0007669"/>
    <property type="project" value="UniProtKB-SubCell"/>
</dbReference>
<dbReference type="SMART" id="SM00353">
    <property type="entry name" value="HLH"/>
    <property type="match status" value="1"/>
</dbReference>